<dbReference type="InterPro" id="IPR001314">
    <property type="entry name" value="Peptidase_S1A"/>
</dbReference>
<dbReference type="PROSITE" id="PS00134">
    <property type="entry name" value="TRYPSIN_HIS"/>
    <property type="match status" value="1"/>
</dbReference>
<evidence type="ECO:0000259" key="8">
    <source>
        <dbReference type="PROSITE" id="PS50240"/>
    </source>
</evidence>
<dbReference type="Gene3D" id="2.40.10.10">
    <property type="entry name" value="Trypsin-like serine proteases"/>
    <property type="match status" value="1"/>
</dbReference>
<proteinExistence type="inferred from homology"/>
<feature type="compositionally biased region" description="Basic residues" evidence="7">
    <location>
        <begin position="354"/>
        <end position="369"/>
    </location>
</feature>
<dbReference type="AlphaFoldDB" id="A0AAV2QWV1"/>
<dbReference type="Gene3D" id="3.30.60.30">
    <property type="match status" value="1"/>
</dbReference>
<evidence type="ECO:0000256" key="3">
    <source>
        <dbReference type="ARBA" id="ARBA00022825"/>
    </source>
</evidence>
<keyword evidence="11" id="KW-1185">Reference proteome</keyword>
<comment type="caution">
    <text evidence="10">The sequence shown here is derived from an EMBL/GenBank/DDBJ whole genome shotgun (WGS) entry which is preliminary data.</text>
</comment>
<protein>
    <recommendedName>
        <fullName evidence="12">Serine protease</fullName>
    </recommendedName>
</protein>
<feature type="region of interest" description="Disordered" evidence="7">
    <location>
        <begin position="354"/>
        <end position="416"/>
    </location>
</feature>
<dbReference type="Pfam" id="PF07648">
    <property type="entry name" value="Kazal_2"/>
    <property type="match status" value="1"/>
</dbReference>
<dbReference type="InterPro" id="IPR002350">
    <property type="entry name" value="Kazal_dom"/>
</dbReference>
<feature type="domain" description="Kazal-like" evidence="9">
    <location>
        <begin position="426"/>
        <end position="477"/>
    </location>
</feature>
<dbReference type="PRINTS" id="PR00722">
    <property type="entry name" value="CHYMOTRYPSIN"/>
</dbReference>
<dbReference type="PROSITE" id="PS50240">
    <property type="entry name" value="TRYPSIN_DOM"/>
    <property type="match status" value="1"/>
</dbReference>
<gene>
    <name evidence="10" type="ORF">MNOR_LOCUS17787</name>
</gene>
<keyword evidence="3 6" id="KW-0720">Serine protease</keyword>
<sequence>MGGRIPPNIYLATGQSECYCWPEDCRTNDSVLCSYNIYKKYSYDCMCVHVCVRLCAYDQRDAVCKSLSVTCARILPAAGGGMPLGGAAVAGNSSSIDPKTFLPNTFCRCGIRFNNKIVNGENTTIESFPWQVGLSISRVNFTYCGGSIINDRFILTAAHCVEDKLPEDIHVRFAETNRDGDAEIAMVKNIYIKDYTEYTHHDIALIEIEEPIYFSAVKMPVCLPPNGKQEFAGIEAIVTGWGRLEWNGELADVLQKVSVDVMSTKECEKKSQYKGNQVHKKIICAGARKKDACQGDSGGPLVYQIGDYYEQIGIVSWGIKCAKKEYPGIYTKVSAYRNWIDEVTKEGIGCRGAKLKKDKKDKKDKKKNKEKKENEKKNKDKDSNKNKNKTNKNKRKKNKNRDRKDNKETIQSALSDLPLEDTVSKVSNKSKCKSNCQRERIPVCGSNGKTYNNLCMLELEACQGVAVTLDHNDECETTSSNEMNQDGDKNSDNLTNKKKNPNKNKKQQNKRKQESISTSTEGVEDDNIDWGNLKQAIKAIAASVET</sequence>
<feature type="domain" description="Peptidase S1" evidence="8">
    <location>
        <begin position="117"/>
        <end position="345"/>
    </location>
</feature>
<evidence type="ECO:0000256" key="5">
    <source>
        <dbReference type="ARBA" id="ARBA00024195"/>
    </source>
</evidence>
<dbReference type="InterPro" id="IPR036058">
    <property type="entry name" value="Kazal_dom_sf"/>
</dbReference>
<keyword evidence="1 6" id="KW-0645">Protease</keyword>
<dbReference type="InterPro" id="IPR009003">
    <property type="entry name" value="Peptidase_S1_PA"/>
</dbReference>
<dbReference type="EMBL" id="CAXKWB010012396">
    <property type="protein sequence ID" value="CAL4104491.1"/>
    <property type="molecule type" value="Genomic_DNA"/>
</dbReference>
<evidence type="ECO:0000259" key="9">
    <source>
        <dbReference type="PROSITE" id="PS51465"/>
    </source>
</evidence>
<dbReference type="GO" id="GO:0004252">
    <property type="term" value="F:serine-type endopeptidase activity"/>
    <property type="evidence" value="ECO:0007669"/>
    <property type="project" value="InterPro"/>
</dbReference>
<dbReference type="InterPro" id="IPR051487">
    <property type="entry name" value="Ser/Thr_Proteases_Immune/Dev"/>
</dbReference>
<dbReference type="FunFam" id="2.40.10.10:FF:000006">
    <property type="entry name" value="Serine proteinase stubble"/>
    <property type="match status" value="1"/>
</dbReference>
<dbReference type="InterPro" id="IPR033116">
    <property type="entry name" value="TRYPSIN_SER"/>
</dbReference>
<dbReference type="InterPro" id="IPR018114">
    <property type="entry name" value="TRYPSIN_HIS"/>
</dbReference>
<dbReference type="PROSITE" id="PS00135">
    <property type="entry name" value="TRYPSIN_SER"/>
    <property type="match status" value="1"/>
</dbReference>
<evidence type="ECO:0000256" key="4">
    <source>
        <dbReference type="ARBA" id="ARBA00023157"/>
    </source>
</evidence>
<dbReference type="PANTHER" id="PTHR24256">
    <property type="entry name" value="TRYPTASE-RELATED"/>
    <property type="match status" value="1"/>
</dbReference>
<feature type="compositionally biased region" description="Basic residues" evidence="7">
    <location>
        <begin position="386"/>
        <end position="401"/>
    </location>
</feature>
<name>A0AAV2QWV1_MEGNR</name>
<dbReference type="CDD" id="cd00190">
    <property type="entry name" value="Tryp_SPc"/>
    <property type="match status" value="1"/>
</dbReference>
<dbReference type="Proteomes" id="UP001497623">
    <property type="component" value="Unassembled WGS sequence"/>
</dbReference>
<dbReference type="PROSITE" id="PS51465">
    <property type="entry name" value="KAZAL_2"/>
    <property type="match status" value="1"/>
</dbReference>
<reference evidence="10 11" key="1">
    <citation type="submission" date="2024-05" db="EMBL/GenBank/DDBJ databases">
        <authorList>
            <person name="Wallberg A."/>
        </authorList>
    </citation>
    <scope>NUCLEOTIDE SEQUENCE [LARGE SCALE GENOMIC DNA]</scope>
</reference>
<dbReference type="GO" id="GO:0006508">
    <property type="term" value="P:proteolysis"/>
    <property type="evidence" value="ECO:0007669"/>
    <property type="project" value="UniProtKB-KW"/>
</dbReference>
<evidence type="ECO:0008006" key="12">
    <source>
        <dbReference type="Google" id="ProtNLM"/>
    </source>
</evidence>
<dbReference type="CDD" id="cd00104">
    <property type="entry name" value="KAZAL_FS"/>
    <property type="match status" value="1"/>
</dbReference>
<dbReference type="SUPFAM" id="SSF50494">
    <property type="entry name" value="Trypsin-like serine proteases"/>
    <property type="match status" value="1"/>
</dbReference>
<evidence type="ECO:0000313" key="11">
    <source>
        <dbReference type="Proteomes" id="UP001497623"/>
    </source>
</evidence>
<feature type="region of interest" description="Disordered" evidence="7">
    <location>
        <begin position="476"/>
        <end position="527"/>
    </location>
</feature>
<evidence type="ECO:0000256" key="1">
    <source>
        <dbReference type="ARBA" id="ARBA00022670"/>
    </source>
</evidence>
<dbReference type="InterPro" id="IPR043504">
    <property type="entry name" value="Peptidase_S1_PA_chymotrypsin"/>
</dbReference>
<evidence type="ECO:0000256" key="2">
    <source>
        <dbReference type="ARBA" id="ARBA00022801"/>
    </source>
</evidence>
<accession>A0AAV2QWV1</accession>
<evidence type="ECO:0000313" key="10">
    <source>
        <dbReference type="EMBL" id="CAL4104491.1"/>
    </source>
</evidence>
<feature type="non-terminal residue" evidence="10">
    <location>
        <position position="546"/>
    </location>
</feature>
<keyword evidence="2 6" id="KW-0378">Hydrolase</keyword>
<keyword evidence="4" id="KW-1015">Disulfide bond</keyword>
<dbReference type="SUPFAM" id="SSF100895">
    <property type="entry name" value="Kazal-type serine protease inhibitors"/>
    <property type="match status" value="1"/>
</dbReference>
<dbReference type="SMART" id="SM00280">
    <property type="entry name" value="KAZAL"/>
    <property type="match status" value="1"/>
</dbReference>
<feature type="compositionally biased region" description="Basic and acidic residues" evidence="7">
    <location>
        <begin position="370"/>
        <end position="385"/>
    </location>
</feature>
<dbReference type="InterPro" id="IPR001254">
    <property type="entry name" value="Trypsin_dom"/>
</dbReference>
<feature type="compositionally biased region" description="Basic residues" evidence="7">
    <location>
        <begin position="496"/>
        <end position="510"/>
    </location>
</feature>
<evidence type="ECO:0000256" key="6">
    <source>
        <dbReference type="RuleBase" id="RU363034"/>
    </source>
</evidence>
<dbReference type="Pfam" id="PF00089">
    <property type="entry name" value="Trypsin"/>
    <property type="match status" value="1"/>
</dbReference>
<dbReference type="SMART" id="SM00020">
    <property type="entry name" value="Tryp_SPc"/>
    <property type="match status" value="1"/>
</dbReference>
<evidence type="ECO:0000256" key="7">
    <source>
        <dbReference type="SAM" id="MobiDB-lite"/>
    </source>
</evidence>
<organism evidence="10 11">
    <name type="scientific">Meganyctiphanes norvegica</name>
    <name type="common">Northern krill</name>
    <name type="synonym">Thysanopoda norvegica</name>
    <dbReference type="NCBI Taxonomy" id="48144"/>
    <lineage>
        <taxon>Eukaryota</taxon>
        <taxon>Metazoa</taxon>
        <taxon>Ecdysozoa</taxon>
        <taxon>Arthropoda</taxon>
        <taxon>Crustacea</taxon>
        <taxon>Multicrustacea</taxon>
        <taxon>Malacostraca</taxon>
        <taxon>Eumalacostraca</taxon>
        <taxon>Eucarida</taxon>
        <taxon>Euphausiacea</taxon>
        <taxon>Euphausiidae</taxon>
        <taxon>Meganyctiphanes</taxon>
    </lineage>
</organism>
<comment type="similarity">
    <text evidence="5">Belongs to the peptidase S1 family. CLIP subfamily.</text>
</comment>